<dbReference type="PANTHER" id="PTHR30572:SF18">
    <property type="entry name" value="ABC-TYPE MACROLIDE FAMILY EXPORT SYSTEM PERMEASE COMPONENT 2"/>
    <property type="match status" value="1"/>
</dbReference>
<keyword evidence="3 6" id="KW-0812">Transmembrane</keyword>
<feature type="transmembrane region" description="Helical" evidence="6">
    <location>
        <begin position="21"/>
        <end position="41"/>
    </location>
</feature>
<feature type="transmembrane region" description="Helical" evidence="6">
    <location>
        <begin position="698"/>
        <end position="721"/>
    </location>
</feature>
<evidence type="ECO:0000256" key="4">
    <source>
        <dbReference type="ARBA" id="ARBA00022989"/>
    </source>
</evidence>
<dbReference type="GO" id="GO:0022857">
    <property type="term" value="F:transmembrane transporter activity"/>
    <property type="evidence" value="ECO:0007669"/>
    <property type="project" value="TreeGrafter"/>
</dbReference>
<evidence type="ECO:0000259" key="7">
    <source>
        <dbReference type="Pfam" id="PF02687"/>
    </source>
</evidence>
<evidence type="ECO:0000313" key="9">
    <source>
        <dbReference type="EMBL" id="KFX74058.1"/>
    </source>
</evidence>
<evidence type="ECO:0000259" key="8">
    <source>
        <dbReference type="Pfam" id="PF12704"/>
    </source>
</evidence>
<dbReference type="PATRIC" id="fig|817.53.peg.2905"/>
<dbReference type="EMBL" id="JAPUAC010000021">
    <property type="protein sequence ID" value="MCZ2656407.1"/>
    <property type="molecule type" value="Genomic_DNA"/>
</dbReference>
<feature type="transmembrane region" description="Helical" evidence="6">
    <location>
        <begin position="741"/>
        <end position="761"/>
    </location>
</feature>
<feature type="domain" description="ABC3 transporter permease C-terminal" evidence="7">
    <location>
        <begin position="279"/>
        <end position="391"/>
    </location>
</feature>
<keyword evidence="5 6" id="KW-0472">Membrane</keyword>
<feature type="transmembrane region" description="Helical" evidence="6">
    <location>
        <begin position="655"/>
        <end position="677"/>
    </location>
</feature>
<feature type="domain" description="ABC3 transporter permease C-terminal" evidence="7">
    <location>
        <begin position="658"/>
        <end position="771"/>
    </location>
</feature>
<dbReference type="PANTHER" id="PTHR30572">
    <property type="entry name" value="MEMBRANE COMPONENT OF TRANSPORTER-RELATED"/>
    <property type="match status" value="1"/>
</dbReference>
<protein>
    <submittedName>
        <fullName evidence="9">ABC transporter permease</fullName>
    </submittedName>
</protein>
<reference evidence="9" key="2">
    <citation type="submission" date="2014-07" db="EMBL/GenBank/DDBJ databases">
        <title>Genetics and epidemiology of antimicrobial resistance in B. fragilis group.</title>
        <authorList>
            <person name="Sydenham T.V."/>
            <person name="Hasman H."/>
            <person name="Kemp M."/>
            <person name="Justesen U.S."/>
        </authorList>
    </citation>
    <scope>NUCLEOTIDE SEQUENCE [LARGE SCALE GENOMIC DNA]</scope>
    <source>
        <strain evidence="9">DCMOUH0018B</strain>
    </source>
</reference>
<evidence type="ECO:0000256" key="5">
    <source>
        <dbReference type="ARBA" id="ARBA00023136"/>
    </source>
</evidence>
<gene>
    <name evidence="9" type="ORF">EE52_0214060</name>
    <name evidence="10" type="ORF">O1422_19865</name>
</gene>
<feature type="domain" description="MacB-like periplasmic core" evidence="8">
    <location>
        <begin position="475"/>
        <end position="621"/>
    </location>
</feature>
<sequence>MILHHLKIAIRSLLKYKTHCLISAICLSVGMTCFCIVHFYISEIDGATRRLPNFEQRIGLRIMNPNNKEDRAWGWFLTPSQIKTLTDHPIPGIKQLSCRSFESQSEVVFINQEQEEKPYIVSYISTDPNFFPHYQASFLYGNTLPVEPDEVVLSESCARKVYGEKNPVGTLLKIVQFKEEEEEKKKDIYYKVVNVVKELPKVLRVQADIYFSYRRDDAQQNGFIMEGVLDTPDGLDKANESLKGVPFLHRGEMTYLVASKEADSYQEPQRLIAMAFITFLSSLILLSGMINFLKFIIQSFYNRNRELALRKSMGATARSLFGLLFTEVFWMLTFSLLLSLVLSECVSGLLVYYIPPKEMIPIDIQTLYSIQFQVYLGLLIICAIIILFPVRRLQRSGLASNIMGKSHKHIFRNIMMCIQLCVCIFFLGTAIAVHLFNKEDNRLYLPLSDQETGRTFCLQMNSVTLYKNKDAILSQIKMLPGVEETSAALMTGSFNSFLTSSYESADHRTLTINVRQGDPSYFQFFRIPFQGETVDADASKVVYISEAFRQQLDKDSISGNVKLGEESYRILGTYKACYGENLSEYNQYHISVFFPTKEISVIYIRFRNDIAFSKAKAQIEKVCRNYVPESLALDIEPLDVRKSTTQGIRDMMGDISLLLAIISILLVVLSVYSAISMDTVSRQKEVAIRKINGATPKVIAFMFGKVYIIQFILAYMITYPLLRLLIIDMTKSSPISSVSGFAWGIYLFIVIGLLIFVTTAYKIYRVMHLNPADIIKNE</sequence>
<dbReference type="InterPro" id="IPR025857">
    <property type="entry name" value="MacB_PCD"/>
</dbReference>
<evidence type="ECO:0000256" key="6">
    <source>
        <dbReference type="SAM" id="Phobius"/>
    </source>
</evidence>
<reference evidence="9" key="1">
    <citation type="book" date="2014" name="THE 24TH EUROPEAN CONGRESS OF CLINICAL MICROBIOLOGY AND INFECTIOUS DISEASES" publisher="ECCMID 2014" city="Barcelona, Spain">
        <title>Identification of resistance genes in three multidrug-resistant Bacteroides fragilis isolates by whole genome sequencing.</title>
        <editorList>
            <person name="Unknown"/>
            <person name="A."/>
        </editorList>
        <authorList>
            <person name="Sydenham T.V."/>
            <person name="Hasman H."/>
            <person name="Wang M."/>
            <person name="Soki J."/>
            <person name="Nagy E."/>
            <person name="Justesen U.S."/>
        </authorList>
    </citation>
    <scope>NUCLEOTIDE SEQUENCE</scope>
    <source>
        <strain evidence="9">DCMOUH0018B</strain>
    </source>
</reference>
<keyword evidence="2" id="KW-1003">Cell membrane</keyword>
<keyword evidence="4 6" id="KW-1133">Transmembrane helix</keyword>
<feature type="transmembrane region" description="Helical" evidence="6">
    <location>
        <begin position="271"/>
        <end position="293"/>
    </location>
</feature>
<dbReference type="EMBL" id="JMZZ02000154">
    <property type="protein sequence ID" value="KFX74058.1"/>
    <property type="molecule type" value="Genomic_DNA"/>
</dbReference>
<feature type="transmembrane region" description="Helical" evidence="6">
    <location>
        <begin position="374"/>
        <end position="393"/>
    </location>
</feature>
<dbReference type="Pfam" id="PF12704">
    <property type="entry name" value="MacB_PCD"/>
    <property type="match status" value="1"/>
</dbReference>
<dbReference type="Proteomes" id="UP001075704">
    <property type="component" value="Unassembled WGS sequence"/>
</dbReference>
<evidence type="ECO:0000256" key="3">
    <source>
        <dbReference type="ARBA" id="ARBA00022692"/>
    </source>
</evidence>
<comment type="caution">
    <text evidence="9">The sequence shown here is derived from an EMBL/GenBank/DDBJ whole genome shotgun (WGS) entry which is preliminary data.</text>
</comment>
<dbReference type="InterPro" id="IPR050250">
    <property type="entry name" value="Macrolide_Exporter_MacB"/>
</dbReference>
<accession>A0A0I9S7W0</accession>
<dbReference type="RefSeq" id="WP_044300840.1">
    <property type="nucleotide sequence ID" value="NZ_CAEUHN010000012.1"/>
</dbReference>
<reference evidence="10" key="3">
    <citation type="submission" date="2022-12" db="EMBL/GenBank/DDBJ databases">
        <title>Development of a Multilocus Sequence Typing Scheme for Bacteroides fragilis Based on Whole Genome Sequencing Data and Clinical Application.</title>
        <authorList>
            <person name="Nielsen F.D."/>
            <person name="Justesen U.S."/>
        </authorList>
    </citation>
    <scope>NUCLEOTIDE SEQUENCE</scope>
    <source>
        <strain evidence="10">BF_BC_ODE_DK_2015_2</strain>
    </source>
</reference>
<organism evidence="9">
    <name type="scientific">Bacteroides fragilis</name>
    <dbReference type="NCBI Taxonomy" id="817"/>
    <lineage>
        <taxon>Bacteria</taxon>
        <taxon>Pseudomonadati</taxon>
        <taxon>Bacteroidota</taxon>
        <taxon>Bacteroidia</taxon>
        <taxon>Bacteroidales</taxon>
        <taxon>Bacteroidaceae</taxon>
        <taxon>Bacteroides</taxon>
    </lineage>
</organism>
<name>A0A0I9S7W0_BACFG</name>
<comment type="subcellular location">
    <subcellularLocation>
        <location evidence="1">Cell membrane</location>
        <topology evidence="1">Multi-pass membrane protein</topology>
    </subcellularLocation>
</comment>
<dbReference type="AlphaFoldDB" id="A0A0I9S7W0"/>
<dbReference type="GO" id="GO:0005886">
    <property type="term" value="C:plasma membrane"/>
    <property type="evidence" value="ECO:0007669"/>
    <property type="project" value="UniProtKB-SubCell"/>
</dbReference>
<evidence type="ECO:0000256" key="2">
    <source>
        <dbReference type="ARBA" id="ARBA00022475"/>
    </source>
</evidence>
<feature type="transmembrane region" description="Helical" evidence="6">
    <location>
        <begin position="414"/>
        <end position="436"/>
    </location>
</feature>
<dbReference type="InterPro" id="IPR003838">
    <property type="entry name" value="ABC3_permease_C"/>
</dbReference>
<feature type="transmembrane region" description="Helical" evidence="6">
    <location>
        <begin position="328"/>
        <end position="354"/>
    </location>
</feature>
<dbReference type="Pfam" id="PF02687">
    <property type="entry name" value="FtsX"/>
    <property type="match status" value="2"/>
</dbReference>
<proteinExistence type="predicted"/>
<evidence type="ECO:0000313" key="10">
    <source>
        <dbReference type="EMBL" id="MCZ2656407.1"/>
    </source>
</evidence>
<evidence type="ECO:0000256" key="1">
    <source>
        <dbReference type="ARBA" id="ARBA00004651"/>
    </source>
</evidence>